<dbReference type="RefSeq" id="WP_114614145.1">
    <property type="nucleotide sequence ID" value="NZ_QFWX01000007.1"/>
</dbReference>
<keyword evidence="2 5" id="KW-0812">Transmembrane</keyword>
<feature type="transmembrane region" description="Helical" evidence="5">
    <location>
        <begin position="65"/>
        <end position="86"/>
    </location>
</feature>
<feature type="transmembrane region" description="Helical" evidence="5">
    <location>
        <begin position="416"/>
        <end position="434"/>
    </location>
</feature>
<feature type="transmembrane region" description="Helical" evidence="5">
    <location>
        <begin position="359"/>
        <end position="379"/>
    </location>
</feature>
<dbReference type="PANTHER" id="PTHR37422">
    <property type="entry name" value="TEICHURONIC ACID BIOSYNTHESIS PROTEIN TUAE"/>
    <property type="match status" value="1"/>
</dbReference>
<evidence type="ECO:0000313" key="7">
    <source>
        <dbReference type="EMBL" id="PXX89312.1"/>
    </source>
</evidence>
<feature type="transmembrane region" description="Helical" evidence="5">
    <location>
        <begin position="12"/>
        <end position="34"/>
    </location>
</feature>
<keyword evidence="4 5" id="KW-0472">Membrane</keyword>
<feature type="transmembrane region" description="Helical" evidence="5">
    <location>
        <begin position="386"/>
        <end position="404"/>
    </location>
</feature>
<dbReference type="AlphaFoldDB" id="A0A2V3ZH04"/>
<feature type="transmembrane region" description="Helical" evidence="5">
    <location>
        <begin position="197"/>
        <end position="215"/>
    </location>
</feature>
<dbReference type="PROSITE" id="PS51257">
    <property type="entry name" value="PROKAR_LIPOPROTEIN"/>
    <property type="match status" value="1"/>
</dbReference>
<dbReference type="InterPro" id="IPR051533">
    <property type="entry name" value="WaaL-like"/>
</dbReference>
<evidence type="ECO:0000256" key="1">
    <source>
        <dbReference type="ARBA" id="ARBA00004141"/>
    </source>
</evidence>
<accession>A0A2V3ZH04</accession>
<evidence type="ECO:0000256" key="5">
    <source>
        <dbReference type="SAM" id="Phobius"/>
    </source>
</evidence>
<gene>
    <name evidence="7" type="ORF">DIT71_15535</name>
</gene>
<feature type="domain" description="O-antigen ligase-related" evidence="6">
    <location>
        <begin position="205"/>
        <end position="368"/>
    </location>
</feature>
<evidence type="ECO:0000313" key="8">
    <source>
        <dbReference type="Proteomes" id="UP000253987"/>
    </source>
</evidence>
<protein>
    <recommendedName>
        <fullName evidence="6">O-antigen ligase-related domain-containing protein</fullName>
    </recommendedName>
</protein>
<feature type="transmembrane region" description="Helical" evidence="5">
    <location>
        <begin position="221"/>
        <end position="239"/>
    </location>
</feature>
<organism evidence="7 8">
    <name type="scientific">Marinobacter vulgaris</name>
    <dbReference type="NCBI Taxonomy" id="1928331"/>
    <lineage>
        <taxon>Bacteria</taxon>
        <taxon>Pseudomonadati</taxon>
        <taxon>Pseudomonadota</taxon>
        <taxon>Gammaproteobacteria</taxon>
        <taxon>Pseudomonadales</taxon>
        <taxon>Marinobacteraceae</taxon>
        <taxon>Marinobacter</taxon>
    </lineage>
</organism>
<dbReference type="PANTHER" id="PTHR37422:SF13">
    <property type="entry name" value="LIPOPOLYSACCHARIDE BIOSYNTHESIS PROTEIN PA4999-RELATED"/>
    <property type="match status" value="1"/>
</dbReference>
<reference evidence="7 8" key="2">
    <citation type="submission" date="2018-06" db="EMBL/GenBank/DDBJ databases">
        <title>Marinobactersediminissp. nov, a moderately halophilic bacterium isolated from marine solar saltern.</title>
        <authorList>
            <person name="Zhang Y."/>
        </authorList>
    </citation>
    <scope>NUCLEOTIDE SEQUENCE [LARGE SCALE GENOMIC DNA]</scope>
    <source>
        <strain evidence="7 8">F01</strain>
    </source>
</reference>
<feature type="transmembrane region" description="Helical" evidence="5">
    <location>
        <begin position="251"/>
        <end position="269"/>
    </location>
</feature>
<proteinExistence type="predicted"/>
<feature type="transmembrane region" description="Helical" evidence="5">
    <location>
        <begin position="40"/>
        <end position="58"/>
    </location>
</feature>
<evidence type="ECO:0000256" key="2">
    <source>
        <dbReference type="ARBA" id="ARBA00022692"/>
    </source>
</evidence>
<evidence type="ECO:0000259" key="6">
    <source>
        <dbReference type="Pfam" id="PF04932"/>
    </source>
</evidence>
<dbReference type="EMBL" id="QFWX01000007">
    <property type="protein sequence ID" value="PXX89312.1"/>
    <property type="molecule type" value="Genomic_DNA"/>
</dbReference>
<evidence type="ECO:0000256" key="4">
    <source>
        <dbReference type="ARBA" id="ARBA00023136"/>
    </source>
</evidence>
<dbReference type="InterPro" id="IPR007016">
    <property type="entry name" value="O-antigen_ligase-rel_domated"/>
</dbReference>
<evidence type="ECO:0000256" key="3">
    <source>
        <dbReference type="ARBA" id="ARBA00022989"/>
    </source>
</evidence>
<name>A0A2V3ZH04_9GAMM</name>
<comment type="subcellular location">
    <subcellularLocation>
        <location evidence="1">Membrane</location>
        <topology evidence="1">Multi-pass membrane protein</topology>
    </subcellularLocation>
</comment>
<dbReference type="Proteomes" id="UP000253987">
    <property type="component" value="Unassembled WGS sequence"/>
</dbReference>
<feature type="transmembrane region" description="Helical" evidence="5">
    <location>
        <begin position="128"/>
        <end position="145"/>
    </location>
</feature>
<dbReference type="Pfam" id="PF04932">
    <property type="entry name" value="Wzy_C"/>
    <property type="match status" value="1"/>
</dbReference>
<keyword evidence="8" id="KW-1185">Reference proteome</keyword>
<sequence>MFNPKNQRLQALAHYPKSTLSAIGVGACMVYALFELSLPYIGRLAETVLILLTLLALAKGERNKLLFIPLLGLGAAIAVSTTSWVASFSATSYGFQPETAPRIDEIAKWFLFIVPAFWLSGKRHAPALFCASAVIGLIALPWISGDGLSEFTQALENRRIDAGAMNAQHAAMLAGLTLILACCLILPGNTAVSSSALPLMAGTILAILSLLLLYATQTRGVWLGCTIAAIVMLITSILGKRNATVRKDRGLITAALVALILSGILWTATSSSVVDRFTRETGTISLALAGEFDNLPADSAGVRLRSWHHALPWIREKFWFGWGPDGSEVIMQESGALPAALRDHFGHLHNTYLDIMARYGFVGLLLYLLLLAWFARLIVRSYREDALSPGAYLFGIGFLAYWLTVNFFESYMLFSSGKYAFTVVVACLISLANVRSESTNGALQ</sequence>
<dbReference type="GO" id="GO:0016020">
    <property type="term" value="C:membrane"/>
    <property type="evidence" value="ECO:0007669"/>
    <property type="project" value="UniProtKB-SubCell"/>
</dbReference>
<comment type="caution">
    <text evidence="7">The sequence shown here is derived from an EMBL/GenBank/DDBJ whole genome shotgun (WGS) entry which is preliminary data.</text>
</comment>
<keyword evidence="3 5" id="KW-1133">Transmembrane helix</keyword>
<dbReference type="OrthoDB" id="8576060at2"/>
<feature type="transmembrane region" description="Helical" evidence="5">
    <location>
        <begin position="165"/>
        <end position="185"/>
    </location>
</feature>
<feature type="transmembrane region" description="Helical" evidence="5">
    <location>
        <begin position="106"/>
        <end position="121"/>
    </location>
</feature>
<reference evidence="8" key="1">
    <citation type="submission" date="2018-05" db="EMBL/GenBank/DDBJ databases">
        <authorList>
            <person name="Lu D."/>
        </authorList>
    </citation>
    <scope>NUCLEOTIDE SEQUENCE [LARGE SCALE GENOMIC DNA]</scope>
    <source>
        <strain evidence="8">F01</strain>
    </source>
</reference>